<dbReference type="EMBL" id="CAJVPT010004700">
    <property type="protein sequence ID" value="CAG8511200.1"/>
    <property type="molecule type" value="Genomic_DNA"/>
</dbReference>
<comment type="caution">
    <text evidence="1">The sequence shown here is derived from an EMBL/GenBank/DDBJ whole genome shotgun (WGS) entry which is preliminary data.</text>
</comment>
<sequence length="248" mass="27819">MATIEEIKEPVVQESTPSTDGQQFDEEPATEVLKESSENEELPKFTPEEIRSLVESANNHKITGNEYFSKLKFEEAITEYERALDTCPDEIKNERAIYWGNIGACYVKMGKYEDAVEACTKALGDLPTYTKVLLRRAQANEKLHTLTSLTSALEDYKTLQSTPSHQSELDPSTRNSINSSIQRLPSIIAQQQEKEKNEMLGKLKDFGNTVLGKFGLSTDNFQMVKDPNSEGYSIQFVNNADKSGEKSS</sequence>
<keyword evidence="2" id="KW-1185">Reference proteome</keyword>
<organism evidence="1 2">
    <name type="scientific">Acaulospora colombiana</name>
    <dbReference type="NCBI Taxonomy" id="27376"/>
    <lineage>
        <taxon>Eukaryota</taxon>
        <taxon>Fungi</taxon>
        <taxon>Fungi incertae sedis</taxon>
        <taxon>Mucoromycota</taxon>
        <taxon>Glomeromycotina</taxon>
        <taxon>Glomeromycetes</taxon>
        <taxon>Diversisporales</taxon>
        <taxon>Acaulosporaceae</taxon>
        <taxon>Acaulospora</taxon>
    </lineage>
</organism>
<gene>
    <name evidence="1" type="ORF">ACOLOM_LOCUS3227</name>
</gene>
<reference evidence="1" key="1">
    <citation type="submission" date="2021-06" db="EMBL/GenBank/DDBJ databases">
        <authorList>
            <person name="Kallberg Y."/>
            <person name="Tangrot J."/>
            <person name="Rosling A."/>
        </authorList>
    </citation>
    <scope>NUCLEOTIDE SEQUENCE</scope>
    <source>
        <strain evidence="1">CL356</strain>
    </source>
</reference>
<evidence type="ECO:0000313" key="1">
    <source>
        <dbReference type="EMBL" id="CAG8511200.1"/>
    </source>
</evidence>
<proteinExistence type="predicted"/>
<name>A0ACA9L760_9GLOM</name>
<protein>
    <submittedName>
        <fullName evidence="1">10715_t:CDS:1</fullName>
    </submittedName>
</protein>
<accession>A0ACA9L760</accession>
<dbReference type="Proteomes" id="UP000789525">
    <property type="component" value="Unassembled WGS sequence"/>
</dbReference>
<evidence type="ECO:0000313" key="2">
    <source>
        <dbReference type="Proteomes" id="UP000789525"/>
    </source>
</evidence>